<dbReference type="EMBL" id="JAJNEC010000003">
    <property type="protein sequence ID" value="MCD2421443.1"/>
    <property type="molecule type" value="Genomic_DNA"/>
</dbReference>
<feature type="transmembrane region" description="Helical" evidence="1">
    <location>
        <begin position="18"/>
        <end position="37"/>
    </location>
</feature>
<evidence type="ECO:0000313" key="2">
    <source>
        <dbReference type="EMBL" id="MCD2421443.1"/>
    </source>
</evidence>
<protein>
    <submittedName>
        <fullName evidence="2">DUF6526 family protein</fullName>
    </submittedName>
</protein>
<accession>A0ABS8PK17</accession>
<comment type="caution">
    <text evidence="2">The sequence shown here is derived from an EMBL/GenBank/DDBJ whole genome shotgun (WGS) entry which is preliminary data.</text>
</comment>
<evidence type="ECO:0000256" key="1">
    <source>
        <dbReference type="SAM" id="Phobius"/>
    </source>
</evidence>
<name>A0ABS8PK17_9BACT</name>
<organism evidence="2 3">
    <name type="scientific">Niabella pedocola</name>
    <dbReference type="NCBI Taxonomy" id="1752077"/>
    <lineage>
        <taxon>Bacteria</taxon>
        <taxon>Pseudomonadati</taxon>
        <taxon>Bacteroidota</taxon>
        <taxon>Chitinophagia</taxon>
        <taxon>Chitinophagales</taxon>
        <taxon>Chitinophagaceae</taxon>
        <taxon>Niabella</taxon>
    </lineage>
</organism>
<dbReference type="Proteomes" id="UP001199816">
    <property type="component" value="Unassembled WGS sequence"/>
</dbReference>
<evidence type="ECO:0000313" key="3">
    <source>
        <dbReference type="Proteomes" id="UP001199816"/>
    </source>
</evidence>
<keyword evidence="1" id="KW-0472">Membrane</keyword>
<dbReference type="RefSeq" id="WP_231002349.1">
    <property type="nucleotide sequence ID" value="NZ_JAJNEC010000003.1"/>
</dbReference>
<dbReference type="InterPro" id="IPR045385">
    <property type="entry name" value="DUF6526"/>
</dbReference>
<dbReference type="Pfam" id="PF20136">
    <property type="entry name" value="DUF6526"/>
    <property type="match status" value="1"/>
</dbReference>
<reference evidence="2 3" key="1">
    <citation type="submission" date="2021-11" db="EMBL/GenBank/DDBJ databases">
        <title>Genomic of Niabella pedocola.</title>
        <authorList>
            <person name="Wu T."/>
        </authorList>
    </citation>
    <scope>NUCLEOTIDE SEQUENCE [LARGE SCALE GENOMIC DNA]</scope>
    <source>
        <strain evidence="2 3">JCM 31011</strain>
    </source>
</reference>
<keyword evidence="1" id="KW-0812">Transmembrane</keyword>
<gene>
    <name evidence="2" type="ORF">LQ567_01630</name>
</gene>
<sequence>MSKQQFSNHVRYYTPHHFVFYPIILILEAGAVYQAFADPALRMVWIFIALLILLTGWLSFMLRQHYALTLQNRIVILEMRHRYLVLTGKTFEPLEQQLSFSQIAALRFAADEELPALIEKTLKERLSPQAIKQQIRNWKADNRRV</sequence>
<keyword evidence="3" id="KW-1185">Reference proteome</keyword>
<feature type="transmembrane region" description="Helical" evidence="1">
    <location>
        <begin position="43"/>
        <end position="62"/>
    </location>
</feature>
<proteinExistence type="predicted"/>
<keyword evidence="1" id="KW-1133">Transmembrane helix</keyword>